<feature type="chain" id="PRO_5021806527" description="VWA domain-containing protein" evidence="2">
    <location>
        <begin position="24"/>
        <end position="496"/>
    </location>
</feature>
<dbReference type="RefSeq" id="WP_145650075.1">
    <property type="nucleotide sequence ID" value="NZ_VLLB01000005.1"/>
</dbReference>
<keyword evidence="1" id="KW-0812">Transmembrane</keyword>
<feature type="transmembrane region" description="Helical" evidence="1">
    <location>
        <begin position="415"/>
        <end position="435"/>
    </location>
</feature>
<sequence>MIPQRVLVPLLLAASCATGSAHGASHVFLVQNSGWMEPFYTDPGSPYKALVTEVVEAAMAPDDALVLASFNQGLPGAPSPHALLAQKGRPERDKLRATLASLAVAKKPGSSTLADTDLGEAVGSAIEGALAGKPGLVWLFTNNRNSPNNDQATARRNREFYQLIHEGQAIRKALAFPLKMPVQGERYKANGLMVYVFAVQPQGVRELDALLASGRLQKVITEAPARLKPLDQDTVRLIPASVGNTPGVRYSVLPGGRLRVEMDAGHHGTPPATNVTWRLENAMYPYTISSARIDAQAVLAGGAQPVLLKPDQVRDLAPGRPQPLASTLALPVANVPSAWSLAALQSAGSAHVLPGRVELTLSQQKLELSGAFRQRMAELFPGDPLPDIFTPPRDIQGSRAALPVEVRLQYGSGPLLAAIGGLFALLAAGAAALVAGTRGRKAIVTIDGQPRTVHTRAGKRTPLYDAAGEQVAELHTTMFGHTLANVRAGANVRLGH</sequence>
<evidence type="ECO:0000313" key="3">
    <source>
        <dbReference type="EMBL" id="TWI64425.1"/>
    </source>
</evidence>
<comment type="caution">
    <text evidence="3">The sequence shown here is derived from an EMBL/GenBank/DDBJ whole genome shotgun (WGS) entry which is preliminary data.</text>
</comment>
<keyword evidence="1" id="KW-0472">Membrane</keyword>
<dbReference type="OrthoDB" id="7974733at2"/>
<evidence type="ECO:0008006" key="5">
    <source>
        <dbReference type="Google" id="ProtNLM"/>
    </source>
</evidence>
<dbReference type="Proteomes" id="UP000318431">
    <property type="component" value="Unassembled WGS sequence"/>
</dbReference>
<proteinExistence type="predicted"/>
<organism evidence="3 4">
    <name type="scientific">Pseudoduganella lurida</name>
    <dbReference type="NCBI Taxonomy" id="1036180"/>
    <lineage>
        <taxon>Bacteria</taxon>
        <taxon>Pseudomonadati</taxon>
        <taxon>Pseudomonadota</taxon>
        <taxon>Betaproteobacteria</taxon>
        <taxon>Burkholderiales</taxon>
        <taxon>Oxalobacteraceae</taxon>
        <taxon>Telluria group</taxon>
        <taxon>Pseudoduganella</taxon>
    </lineage>
</organism>
<keyword evidence="2" id="KW-0732">Signal</keyword>
<evidence type="ECO:0000256" key="2">
    <source>
        <dbReference type="SAM" id="SignalP"/>
    </source>
</evidence>
<gene>
    <name evidence="3" type="ORF">IP91_03195</name>
</gene>
<name>A0A562R5S8_9BURK</name>
<dbReference type="EMBL" id="VLLB01000005">
    <property type="protein sequence ID" value="TWI64425.1"/>
    <property type="molecule type" value="Genomic_DNA"/>
</dbReference>
<keyword evidence="1" id="KW-1133">Transmembrane helix</keyword>
<feature type="signal peptide" evidence="2">
    <location>
        <begin position="1"/>
        <end position="23"/>
    </location>
</feature>
<evidence type="ECO:0000313" key="4">
    <source>
        <dbReference type="Proteomes" id="UP000318431"/>
    </source>
</evidence>
<reference evidence="3 4" key="1">
    <citation type="journal article" date="2015" name="Stand. Genomic Sci.">
        <title>Genomic Encyclopedia of Bacterial and Archaeal Type Strains, Phase III: the genomes of soil and plant-associated and newly described type strains.</title>
        <authorList>
            <person name="Whitman W.B."/>
            <person name="Woyke T."/>
            <person name="Klenk H.P."/>
            <person name="Zhou Y."/>
            <person name="Lilburn T.G."/>
            <person name="Beck B.J."/>
            <person name="De Vos P."/>
            <person name="Vandamme P."/>
            <person name="Eisen J.A."/>
            <person name="Garrity G."/>
            <person name="Hugenholtz P."/>
            <person name="Kyrpides N.C."/>
        </authorList>
    </citation>
    <scope>NUCLEOTIDE SEQUENCE [LARGE SCALE GENOMIC DNA]</scope>
    <source>
        <strain evidence="3 4">CGMCC 1.10822</strain>
    </source>
</reference>
<protein>
    <recommendedName>
        <fullName evidence="5">VWA domain-containing protein</fullName>
    </recommendedName>
</protein>
<dbReference type="PROSITE" id="PS51257">
    <property type="entry name" value="PROKAR_LIPOPROTEIN"/>
    <property type="match status" value="1"/>
</dbReference>
<keyword evidence="4" id="KW-1185">Reference proteome</keyword>
<dbReference type="AlphaFoldDB" id="A0A562R5S8"/>
<evidence type="ECO:0000256" key="1">
    <source>
        <dbReference type="SAM" id="Phobius"/>
    </source>
</evidence>
<accession>A0A562R5S8</accession>